<keyword evidence="1" id="KW-0472">Membrane</keyword>
<dbReference type="RefSeq" id="WP_115478723.1">
    <property type="nucleotide sequence ID" value="NZ_QRBF01000005.1"/>
</dbReference>
<dbReference type="OrthoDB" id="5955310at2"/>
<keyword evidence="3" id="KW-1185">Reference proteome</keyword>
<keyword evidence="1" id="KW-1133">Transmembrane helix</keyword>
<dbReference type="EMBL" id="QRBF01000005">
    <property type="protein sequence ID" value="RDS82547.1"/>
    <property type="molecule type" value="Genomic_DNA"/>
</dbReference>
<dbReference type="InterPro" id="IPR025489">
    <property type="entry name" value="DUF4381"/>
</dbReference>
<dbReference type="Pfam" id="PF14316">
    <property type="entry name" value="DUF4381"/>
    <property type="match status" value="1"/>
</dbReference>
<proteinExistence type="predicted"/>
<organism evidence="2 3">
    <name type="scientific">Dyella psychrodurans</name>
    <dbReference type="NCBI Taxonomy" id="1927960"/>
    <lineage>
        <taxon>Bacteria</taxon>
        <taxon>Pseudomonadati</taxon>
        <taxon>Pseudomonadota</taxon>
        <taxon>Gammaproteobacteria</taxon>
        <taxon>Lysobacterales</taxon>
        <taxon>Rhodanobacteraceae</taxon>
        <taxon>Dyella</taxon>
    </lineage>
</organism>
<evidence type="ECO:0000256" key="1">
    <source>
        <dbReference type="SAM" id="Phobius"/>
    </source>
</evidence>
<protein>
    <submittedName>
        <fullName evidence="2">DUF4381 family protein</fullName>
    </submittedName>
</protein>
<dbReference type="AlphaFoldDB" id="A0A370X2M4"/>
<evidence type="ECO:0000313" key="2">
    <source>
        <dbReference type="EMBL" id="RDS82547.1"/>
    </source>
</evidence>
<dbReference type="Proteomes" id="UP000255334">
    <property type="component" value="Unassembled WGS sequence"/>
</dbReference>
<name>A0A370X2M4_9GAMM</name>
<gene>
    <name evidence="2" type="ORF">DWU99_14180</name>
</gene>
<sequence>MKLSLQHGPDDLVLRDIHLPPTPPWWPPAPGWWVLLGMLCVLLAAAFFIYRRTRRRRVWRTRVLAEIQAISIHHPHDDIAFATSLHQLLRRVACLYAVDAHQVQGERWREILGQVPVDEATLDMLMTLETRMYRPRAEFDRDGLQAAVHRWMQSALRSTKLTEPRHV</sequence>
<feature type="transmembrane region" description="Helical" evidence="1">
    <location>
        <begin position="31"/>
        <end position="50"/>
    </location>
</feature>
<reference evidence="2 3" key="1">
    <citation type="submission" date="2018-07" db="EMBL/GenBank/DDBJ databases">
        <title>Dyella monticola sp. nov. and Dyella psychrodurans sp. nov. isolated from monsoon evergreen broad-leaved forest soil of Dinghu Mountain, China.</title>
        <authorList>
            <person name="Gao Z."/>
            <person name="Qiu L."/>
        </authorList>
    </citation>
    <scope>NUCLEOTIDE SEQUENCE [LARGE SCALE GENOMIC DNA]</scope>
    <source>
        <strain evidence="2 3">4MSK11</strain>
    </source>
</reference>
<keyword evidence="1" id="KW-0812">Transmembrane</keyword>
<evidence type="ECO:0000313" key="3">
    <source>
        <dbReference type="Proteomes" id="UP000255334"/>
    </source>
</evidence>
<accession>A0A370X2M4</accession>
<comment type="caution">
    <text evidence="2">The sequence shown here is derived from an EMBL/GenBank/DDBJ whole genome shotgun (WGS) entry which is preliminary data.</text>
</comment>